<dbReference type="Proteomes" id="UP000308000">
    <property type="component" value="Unassembled WGS sequence"/>
</dbReference>
<evidence type="ECO:0000313" key="3">
    <source>
        <dbReference type="EMBL" id="TLK32277.1"/>
    </source>
</evidence>
<keyword evidence="5" id="KW-1185">Reference proteome</keyword>
<organism evidence="3 4">
    <name type="scientific">Deinococcus metallilatus</name>
    <dbReference type="NCBI Taxonomy" id="1211322"/>
    <lineage>
        <taxon>Bacteria</taxon>
        <taxon>Thermotogati</taxon>
        <taxon>Deinococcota</taxon>
        <taxon>Deinococci</taxon>
        <taxon>Deinococcales</taxon>
        <taxon>Deinococcaceae</taxon>
        <taxon>Deinococcus</taxon>
    </lineage>
</organism>
<gene>
    <name evidence="3" type="ORF">FCS05_02210</name>
    <name evidence="2" type="ORF">HNQ10_002492</name>
</gene>
<reference evidence="3 4" key="1">
    <citation type="submission" date="2019-04" db="EMBL/GenBank/DDBJ databases">
        <title>Deinococcus metalilatus MA1002 mutant No.5.</title>
        <authorList>
            <person name="Park W."/>
            <person name="Park C."/>
        </authorList>
    </citation>
    <scope>NUCLEOTIDE SEQUENCE [LARGE SCALE GENOMIC DNA]</scope>
    <source>
        <strain evidence="3 4">MA1002-m5</strain>
    </source>
</reference>
<dbReference type="Pfam" id="PF01636">
    <property type="entry name" value="APH"/>
    <property type="match status" value="1"/>
</dbReference>
<dbReference type="SUPFAM" id="SSF56112">
    <property type="entry name" value="Protein kinase-like (PK-like)"/>
    <property type="match status" value="1"/>
</dbReference>
<dbReference type="InterPro" id="IPR002575">
    <property type="entry name" value="Aminoglycoside_PTrfase"/>
</dbReference>
<feature type="domain" description="Aminoglycoside phosphotransferase" evidence="1">
    <location>
        <begin position="4"/>
        <end position="113"/>
    </location>
</feature>
<dbReference type="EMBL" id="JACHFV010000008">
    <property type="protein sequence ID" value="MBB5295653.1"/>
    <property type="molecule type" value="Genomic_DNA"/>
</dbReference>
<evidence type="ECO:0000313" key="4">
    <source>
        <dbReference type="Proteomes" id="UP000308000"/>
    </source>
</evidence>
<comment type="caution">
    <text evidence="3">The sequence shown here is derived from an EMBL/GenBank/DDBJ whole genome shotgun (WGS) entry which is preliminary data.</text>
</comment>
<proteinExistence type="predicted"/>
<evidence type="ECO:0000259" key="1">
    <source>
        <dbReference type="Pfam" id="PF01636"/>
    </source>
</evidence>
<dbReference type="InterPro" id="IPR011009">
    <property type="entry name" value="Kinase-like_dom_sf"/>
</dbReference>
<dbReference type="EMBL" id="VBRC01000001">
    <property type="protein sequence ID" value="TLK32277.1"/>
    <property type="molecule type" value="Genomic_DNA"/>
</dbReference>
<dbReference type="Proteomes" id="UP000536909">
    <property type="component" value="Unassembled WGS sequence"/>
</dbReference>
<dbReference type="AlphaFoldDB" id="A0AAJ5F6J7"/>
<reference evidence="2 5" key="2">
    <citation type="submission" date="2020-08" db="EMBL/GenBank/DDBJ databases">
        <title>Genomic Encyclopedia of Type Strains, Phase IV (KMG-IV): sequencing the most valuable type-strain genomes for metagenomic binning, comparative biology and taxonomic classification.</title>
        <authorList>
            <person name="Goeker M."/>
        </authorList>
    </citation>
    <scope>NUCLEOTIDE SEQUENCE [LARGE SCALE GENOMIC DNA]</scope>
    <source>
        <strain evidence="2 5">DSM 105434</strain>
    </source>
</reference>
<dbReference type="RefSeq" id="WP_138223703.1">
    <property type="nucleotide sequence ID" value="NZ_BSUI01000005.1"/>
</dbReference>
<protein>
    <recommendedName>
        <fullName evidence="1">Aminoglycoside phosphotransferase domain-containing protein</fullName>
    </recommendedName>
</protein>
<name>A0AAJ5F6J7_9DEIO</name>
<sequence length="153" mass="17401">MDEHGGEARTYAIDEDLILKVQRPPRRRPRTSLKKEALFLRHLEGVEWVNVPRVLGHRSTDSGTEYTLLTRMPGVAVRDADLTGEARPQALFDLGVMLRRVHGMEQAPLLASRLFPRDHTPADVRIRFGELFGDALALVESRPDLWNLPFLAR</sequence>
<accession>A0AAJ5F6J7</accession>
<evidence type="ECO:0000313" key="5">
    <source>
        <dbReference type="Proteomes" id="UP000536909"/>
    </source>
</evidence>
<evidence type="ECO:0000313" key="2">
    <source>
        <dbReference type="EMBL" id="MBB5295653.1"/>
    </source>
</evidence>